<keyword evidence="5" id="KW-0808">Transferase</keyword>
<comment type="caution">
    <text evidence="5">The sequence shown here is derived from an EMBL/GenBank/DDBJ whole genome shotgun (WGS) entry which is preliminary data.</text>
</comment>
<dbReference type="InterPro" id="IPR005467">
    <property type="entry name" value="His_kinase_dom"/>
</dbReference>
<comment type="catalytic activity">
    <reaction evidence="1">
        <text>ATP + protein L-histidine = ADP + protein N-phospho-L-histidine.</text>
        <dbReference type="EC" id="2.7.13.3"/>
    </reaction>
</comment>
<evidence type="ECO:0000259" key="4">
    <source>
        <dbReference type="PROSITE" id="PS50109"/>
    </source>
</evidence>
<organism evidence="5 6">
    <name type="scientific">Flavobacterium rhizosphaerae</name>
    <dbReference type="NCBI Taxonomy" id="3163298"/>
    <lineage>
        <taxon>Bacteria</taxon>
        <taxon>Pseudomonadati</taxon>
        <taxon>Bacteroidota</taxon>
        <taxon>Flavobacteriia</taxon>
        <taxon>Flavobacteriales</taxon>
        <taxon>Flavobacteriaceae</taxon>
        <taxon>Flavobacterium</taxon>
    </lineage>
</organism>
<dbReference type="SUPFAM" id="SSF47384">
    <property type="entry name" value="Homodimeric domain of signal transducing histidine kinase"/>
    <property type="match status" value="1"/>
</dbReference>
<dbReference type="InterPro" id="IPR003661">
    <property type="entry name" value="HisK_dim/P_dom"/>
</dbReference>
<reference evidence="5 6" key="1">
    <citation type="submission" date="2024-06" db="EMBL/GenBank/DDBJ databases">
        <authorList>
            <person name="Kaempfer P."/>
            <person name="Viver T."/>
        </authorList>
    </citation>
    <scope>NUCLEOTIDE SEQUENCE [LARGE SCALE GENOMIC DNA]</scope>
    <source>
        <strain evidence="5 6">ST-119</strain>
    </source>
</reference>
<name>A0ABW8YZ04_9FLAO</name>
<dbReference type="InterPro" id="IPR029016">
    <property type="entry name" value="GAF-like_dom_sf"/>
</dbReference>
<dbReference type="InterPro" id="IPR003018">
    <property type="entry name" value="GAF"/>
</dbReference>
<keyword evidence="3" id="KW-0597">Phosphoprotein</keyword>
<accession>A0ABW8YZ04</accession>
<dbReference type="GO" id="GO:0016301">
    <property type="term" value="F:kinase activity"/>
    <property type="evidence" value="ECO:0007669"/>
    <property type="project" value="UniProtKB-KW"/>
</dbReference>
<dbReference type="Gene3D" id="3.30.450.40">
    <property type="match status" value="1"/>
</dbReference>
<dbReference type="SUPFAM" id="SSF55781">
    <property type="entry name" value="GAF domain-like"/>
    <property type="match status" value="1"/>
</dbReference>
<dbReference type="SMART" id="SM00065">
    <property type="entry name" value="GAF"/>
    <property type="match status" value="1"/>
</dbReference>
<dbReference type="InterPro" id="IPR036097">
    <property type="entry name" value="HisK_dim/P_sf"/>
</dbReference>
<dbReference type="InterPro" id="IPR004358">
    <property type="entry name" value="Sig_transdc_His_kin-like_C"/>
</dbReference>
<feature type="domain" description="Histidine kinase" evidence="4">
    <location>
        <begin position="181"/>
        <end position="396"/>
    </location>
</feature>
<evidence type="ECO:0000313" key="6">
    <source>
        <dbReference type="Proteomes" id="UP001629156"/>
    </source>
</evidence>
<dbReference type="PROSITE" id="PS50109">
    <property type="entry name" value="HIS_KIN"/>
    <property type="match status" value="1"/>
</dbReference>
<gene>
    <name evidence="5" type="ORF">ABS766_08190</name>
</gene>
<evidence type="ECO:0000256" key="2">
    <source>
        <dbReference type="ARBA" id="ARBA00012438"/>
    </source>
</evidence>
<evidence type="ECO:0000313" key="5">
    <source>
        <dbReference type="EMBL" id="MFL9844396.1"/>
    </source>
</evidence>
<dbReference type="Proteomes" id="UP001629156">
    <property type="component" value="Unassembled WGS sequence"/>
</dbReference>
<sequence>MTMTKKSLIPKDDGLRLEKLRDYQILDTHSEDTFDNIALMALQVFGTSSAFITFVDENRVFLKSNLSPLNKNEIHRNDSICSRAIFHNEVTVYNDTHNEPELLESPYVSADGGIRFYAGAPLKSPEGFNMGTICVTDSVPRECTPEQLTILKTLSKIIIDKLENKMRYRKSLESQVNLMNIALHEIKNPLASIKLANEIITKNTATAERMTVNIKSAVDNIQKKLSEYLAHSELEEKDMALNIQDVDITAMFKRLVNNFELLAHRKKQKIELYIDDNLPSVEADREKILDVLHNLLSNAIKYSYHNTTIKVSAREAGNYLHIEVKDEGQGLNFNDLQKLFTKFAKLSSKPTGKETSTGIGLSITKSFVELHRGNIYAMSPGKEKGTTFIVSLPFKYSASGQQAAEAVPGNSYKQA</sequence>
<proteinExistence type="predicted"/>
<dbReference type="EC" id="2.7.13.3" evidence="2"/>
<dbReference type="EMBL" id="JBELPZ010000006">
    <property type="protein sequence ID" value="MFL9844396.1"/>
    <property type="molecule type" value="Genomic_DNA"/>
</dbReference>
<dbReference type="Gene3D" id="1.10.287.130">
    <property type="match status" value="1"/>
</dbReference>
<protein>
    <recommendedName>
        <fullName evidence="2">histidine kinase</fullName>
        <ecNumber evidence="2">2.7.13.3</ecNumber>
    </recommendedName>
</protein>
<dbReference type="Gene3D" id="3.30.565.10">
    <property type="entry name" value="Histidine kinase-like ATPase, C-terminal domain"/>
    <property type="match status" value="1"/>
</dbReference>
<dbReference type="Pfam" id="PF02518">
    <property type="entry name" value="HATPase_c"/>
    <property type="match status" value="1"/>
</dbReference>
<dbReference type="InterPro" id="IPR003594">
    <property type="entry name" value="HATPase_dom"/>
</dbReference>
<dbReference type="PRINTS" id="PR00344">
    <property type="entry name" value="BCTRLSENSOR"/>
</dbReference>
<dbReference type="InterPro" id="IPR036890">
    <property type="entry name" value="HATPase_C_sf"/>
</dbReference>
<dbReference type="SMART" id="SM00387">
    <property type="entry name" value="HATPase_c"/>
    <property type="match status" value="1"/>
</dbReference>
<keyword evidence="6" id="KW-1185">Reference proteome</keyword>
<keyword evidence="5" id="KW-0418">Kinase</keyword>
<evidence type="ECO:0000256" key="1">
    <source>
        <dbReference type="ARBA" id="ARBA00000085"/>
    </source>
</evidence>
<evidence type="ECO:0000256" key="3">
    <source>
        <dbReference type="ARBA" id="ARBA00022553"/>
    </source>
</evidence>
<dbReference type="SMART" id="SM00388">
    <property type="entry name" value="HisKA"/>
    <property type="match status" value="1"/>
</dbReference>
<dbReference type="PANTHER" id="PTHR43547:SF2">
    <property type="entry name" value="HYBRID SIGNAL TRANSDUCTION HISTIDINE KINASE C"/>
    <property type="match status" value="1"/>
</dbReference>
<dbReference type="PANTHER" id="PTHR43547">
    <property type="entry name" value="TWO-COMPONENT HISTIDINE KINASE"/>
    <property type="match status" value="1"/>
</dbReference>
<dbReference type="SUPFAM" id="SSF55874">
    <property type="entry name" value="ATPase domain of HSP90 chaperone/DNA topoisomerase II/histidine kinase"/>
    <property type="match status" value="1"/>
</dbReference>
<dbReference type="RefSeq" id="WP_408084645.1">
    <property type="nucleotide sequence ID" value="NZ_JBELPZ010000006.1"/>
</dbReference>